<organism evidence="1 2">
    <name type="scientific">Rhodocollybia butyracea</name>
    <dbReference type="NCBI Taxonomy" id="206335"/>
    <lineage>
        <taxon>Eukaryota</taxon>
        <taxon>Fungi</taxon>
        <taxon>Dikarya</taxon>
        <taxon>Basidiomycota</taxon>
        <taxon>Agaricomycotina</taxon>
        <taxon>Agaricomycetes</taxon>
        <taxon>Agaricomycetidae</taxon>
        <taxon>Agaricales</taxon>
        <taxon>Marasmiineae</taxon>
        <taxon>Omphalotaceae</taxon>
        <taxon>Rhodocollybia</taxon>
    </lineage>
</organism>
<reference evidence="1" key="1">
    <citation type="submission" date="2020-11" db="EMBL/GenBank/DDBJ databases">
        <authorList>
            <consortium name="DOE Joint Genome Institute"/>
            <person name="Ahrendt S."/>
            <person name="Riley R."/>
            <person name="Andreopoulos W."/>
            <person name="Labutti K."/>
            <person name="Pangilinan J."/>
            <person name="Ruiz-Duenas F.J."/>
            <person name="Barrasa J.M."/>
            <person name="Sanchez-Garcia M."/>
            <person name="Camarero S."/>
            <person name="Miyauchi S."/>
            <person name="Serrano A."/>
            <person name="Linde D."/>
            <person name="Babiker R."/>
            <person name="Drula E."/>
            <person name="Ayuso-Fernandez I."/>
            <person name="Pacheco R."/>
            <person name="Padilla G."/>
            <person name="Ferreira P."/>
            <person name="Barriuso J."/>
            <person name="Kellner H."/>
            <person name="Castanera R."/>
            <person name="Alfaro M."/>
            <person name="Ramirez L."/>
            <person name="Pisabarro A.G."/>
            <person name="Kuo A."/>
            <person name="Tritt A."/>
            <person name="Lipzen A."/>
            <person name="He G."/>
            <person name="Yan M."/>
            <person name="Ng V."/>
            <person name="Cullen D."/>
            <person name="Martin F."/>
            <person name="Rosso M.-N."/>
            <person name="Henrissat B."/>
            <person name="Hibbett D."/>
            <person name="Martinez A.T."/>
            <person name="Grigoriev I.V."/>
        </authorList>
    </citation>
    <scope>NUCLEOTIDE SEQUENCE</scope>
    <source>
        <strain evidence="1">AH 40177</strain>
    </source>
</reference>
<dbReference type="SUPFAM" id="SSF52047">
    <property type="entry name" value="RNI-like"/>
    <property type="match status" value="1"/>
</dbReference>
<protein>
    <submittedName>
        <fullName evidence="1">Uncharacterized protein</fullName>
    </submittedName>
</protein>
<keyword evidence="2" id="KW-1185">Reference proteome</keyword>
<evidence type="ECO:0000313" key="1">
    <source>
        <dbReference type="EMBL" id="KAF9062759.1"/>
    </source>
</evidence>
<name>A0A9P5PBX9_9AGAR</name>
<dbReference type="EMBL" id="JADNRY010000163">
    <property type="protein sequence ID" value="KAF9062759.1"/>
    <property type="molecule type" value="Genomic_DNA"/>
</dbReference>
<proteinExistence type="predicted"/>
<dbReference type="Proteomes" id="UP000772434">
    <property type="component" value="Unassembled WGS sequence"/>
</dbReference>
<sequence>MLNYDVIMIICVEIESRFLTEKYRKDLLSLGLASKKFLEPALDVLWKDIGGIEPLLSVLPETTLINGQKMLVQPIAPSSWDRLHFYTSRVRAFKGPWDAEGMIHDSVYAYLSQGTPIFPNLKRLEPSYQLCSSNSYTLFLATRLQVVSWPDSYQEDDASYAESDLGPSLALLVSTSPGLKSLTLDQYIYSRLTLSLSTLRSLEILLAYRLPHLEMDFIQAIALLPKLTDLSLTLPAGILLDYAGVESGFPSLTELELRGSTFDTRIFLAVVRPKALRDLAVSWTVMDHLLDISAITRILSSFHCLRGLEIDGEDLLPLPPDLDELRLWSIFEPLLELKWLERLRYNIPLPVSDQKTVRISSAWPRIKALDLYSADGLSSFESLVHFARHCPDLRSLSYPIDFETIKPKVIVFSTMIPPTLSPHPLRFFHIHNEVNHHQCPRYRARFVSDLPEPHERFGRW</sequence>
<dbReference type="InterPro" id="IPR032675">
    <property type="entry name" value="LRR_dom_sf"/>
</dbReference>
<dbReference type="Gene3D" id="3.80.10.10">
    <property type="entry name" value="Ribonuclease Inhibitor"/>
    <property type="match status" value="1"/>
</dbReference>
<dbReference type="AlphaFoldDB" id="A0A9P5PBX9"/>
<comment type="caution">
    <text evidence="1">The sequence shown here is derived from an EMBL/GenBank/DDBJ whole genome shotgun (WGS) entry which is preliminary data.</text>
</comment>
<accession>A0A9P5PBX9</accession>
<evidence type="ECO:0000313" key="2">
    <source>
        <dbReference type="Proteomes" id="UP000772434"/>
    </source>
</evidence>
<gene>
    <name evidence="1" type="ORF">BDP27DRAFT_1451601</name>
</gene>
<dbReference type="OrthoDB" id="3543113at2759"/>